<dbReference type="SUPFAM" id="SSF81296">
    <property type="entry name" value="E set domains"/>
    <property type="match status" value="1"/>
</dbReference>
<dbReference type="GeneID" id="34523065"/>
<dbReference type="FunFam" id="1.10.3380.10:FF:000001">
    <property type="entry name" value="U5 small nuclear ribonucleoprotein helicase"/>
    <property type="match status" value="1"/>
</dbReference>
<dbReference type="Gene3D" id="1.10.3380.10">
    <property type="entry name" value="Sec63 N-terminal domain-like domain"/>
    <property type="match status" value="2"/>
</dbReference>
<dbReference type="EMBL" id="HG793131">
    <property type="protein sequence ID" value="CDK29694.1"/>
    <property type="molecule type" value="Genomic_DNA"/>
</dbReference>
<evidence type="ECO:0000259" key="7">
    <source>
        <dbReference type="PROSITE" id="PS51192"/>
    </source>
</evidence>
<keyword evidence="10" id="KW-1185">Reference proteome</keyword>
<evidence type="ECO:0000313" key="10">
    <source>
        <dbReference type="Proteomes" id="UP000019384"/>
    </source>
</evidence>
<keyword evidence="5" id="KW-0067">ATP-binding</keyword>
<evidence type="ECO:0000256" key="1">
    <source>
        <dbReference type="ARBA" id="ARBA00022737"/>
    </source>
</evidence>
<evidence type="ECO:0008006" key="11">
    <source>
        <dbReference type="Google" id="ProtNLM"/>
    </source>
</evidence>
<sequence length="2104" mass="237483">MSEGYKYHEISNKVLRADKRLLDRSDKNAATPLQSMSGKISHHEMGSRVVKTKVSEKDAKLVEKVISKPKSHKNAPSAGAVSVLDSLEGLKYNPVTEQALSAFAQILSWCLNILDSDAPQDVIRSLADILLEIVKDENTMEQEKKTLCEDALGSTISNDQFAELLDLCKLIDDYETNEERHSEEGVGVVFDSGEEEEEEDAMNQIDDDDEDEEDGDGGNEVVADSSDRLAESFDENVSVSLSSVSRSWLQDEISSLFRELDSHSHIQLTSNITQLLEAVISGKKDNRSFENELLELFEFKQPQFVRLLVKNSAAIHFGLALDSAKTDEERQEITQQIIERGYSSLLADEDEPARKKQKLGFPSSIAAISRAPKIVNLESLVFDQGSHLMTASRFNLPQGSFKRAKKNYEEIHVPAPQAPPMTDELVPIPSLPEWAQSAFGDTPTLNRIQSKVYPCAFNSDENMLLCAPTGAGKTNVALLTVLRTLSKFRDEKTGQLDLDKFKIVYIAPLKALVQEQVREFSRKLKQYGIQVNELTGDSNLTKQQISTTQILVTTPEKWDVITRKMSDISYVNLVRLVIIDEIHLLHDERGPVLESIVARSLRSEEEGDEPVRLVGLSATLPNYKDVSTFLKVPKEGLFYFDASYRPCPLAQQFIGITEKRALKRYLAQNDVCYEKVLESVSAGHQVIVFVHSRKDTAKTAKWIRDKFLEMEQLSIVMKSDAGSSEILRRESENVKNGDLKDLLPTGFAIHHAGMNRHDRSVAEDLFAEGYAQVLVSTATLAWGVNLPAHTVIIKGTNVYSPEKGAWVELSPQDILQMLGRAGRPRYDVNGEGVIITSQDEVKYYLAILNQQLPIESQLISRLPDCVNAEIALGTIRSREECVDWLKYTYLYVRMLASPDIYRVGPEYDADEALLHRRQDLAHSALTVLAKHHLVKYDPVSGVVMPTDLGLTSSHFYISHESMNRYNMKLQPYFTEIELLQVFAESEEFRLMPVRQEEKQELRKLIERAPLPVNDSVDDPTSKVSVLLQSYISRLQLEGFVLMADMIYITQSAGRLLRAIFEIVSKKGWARLSRIALNFCKMVERRIWMTNSPLRQFPESPREVISASEKSLTPWAHYLQLSSEIEVAQAFKTERYARLAYSLLNQFPKMTVESRVQPITPSLMRVELEVKPDWVWNNDIHGAAESFYLQVEDCDSEKILYQSQFLVRQRYIGQEHIVDFTVPLLDPLQPNYFVSLISEKWLHCEIRVPIVLESIQVPKKFPAPTPILNQTLVPTSELKVAEFVDALQFQTFNKVQSQVWKQLFSEEDSIFIGCAKGSGKTVMAELALFNHWNNSRGRAVYISSTQEQLDVLFKSWSSRFKDLAGGKTITKLTGDLNSDLKSLASSHLIMATPKQFDVVSRRWRQRRNVQSIELVVADDCHTVGNSDIGVAYETILSRMRFMSAQTKNSLRIVALSASLANGRDFGEFVGASKDMIFNFDPNEKVFPANLRQQSFDINHNASLILSMVRPTYSAISTLSEDETCVVFVPERKLCVDISVELIKHATKDSAYWLRTDLDSIQRYLDRIQDSSLARALQEGVGFYYKNMASNDRLIVERLYAAGALTVLLATENTAEWCPSGSLVVVLSTQTFDGGEHRYVDYPVSRLMEMTGLARGDDGPGTALVLTNASKASYYKKFLSEPLPIESFLNFSLHDCFLNEISTGLIKSRQDCIDWITYSYFYRRLHVNPSFYGVSNTSHLGISEYLSDLVELTLNDLVDGKLIELNTDEEDTEESEAEISPLNGCMISAYHNVSFITMQTFMLSLTAKTKLKGLLEILSASFEFESIPIRHHEQAILTRIYNRVPVKATEVNYESPAFKTFLLLQAHFGRLSLPPDLASDQKSVLDRVLPLVYAAIDILSSDGNLNALNAMDLSQMIVQAVWDRDSPLKQIPFFDETLLERCEAAKVETVYDIMALEDDERDAILEGLTKGQLAKVAEWVNSYPNLEINYELDLSTPLVVDDPREIEITLTRDEEPEDLTVIAPHFTYKKQENWWIVIGDSTRKQLYAIKKVIVAAESQTVKLQFAIPDAGHHKLTAWCVCDSYVDADKELNIEVDVVDGDADVNV</sequence>
<dbReference type="FunFam" id="2.60.40.150:FF:000004">
    <property type="entry name" value="RNA helicase, activating signal cointegrator 1"/>
    <property type="match status" value="1"/>
</dbReference>
<evidence type="ECO:0000256" key="3">
    <source>
        <dbReference type="ARBA" id="ARBA00022801"/>
    </source>
</evidence>
<dbReference type="GO" id="GO:0005524">
    <property type="term" value="F:ATP binding"/>
    <property type="evidence" value="ECO:0007669"/>
    <property type="project" value="UniProtKB-KW"/>
</dbReference>
<dbReference type="GO" id="GO:0005682">
    <property type="term" value="C:U5 snRNP"/>
    <property type="evidence" value="ECO:0007669"/>
    <property type="project" value="EnsemblFungi"/>
</dbReference>
<organism evidence="9 10">
    <name type="scientific">Kuraishia capsulata CBS 1993</name>
    <dbReference type="NCBI Taxonomy" id="1382522"/>
    <lineage>
        <taxon>Eukaryota</taxon>
        <taxon>Fungi</taxon>
        <taxon>Dikarya</taxon>
        <taxon>Ascomycota</taxon>
        <taxon>Saccharomycotina</taxon>
        <taxon>Pichiomycetes</taxon>
        <taxon>Pichiales</taxon>
        <taxon>Pichiaceae</taxon>
        <taxon>Kuraishia</taxon>
    </lineage>
</organism>
<dbReference type="GO" id="GO:0000388">
    <property type="term" value="P:spliceosome conformational change to release U4 (or U4atac) and U1 (or U11)"/>
    <property type="evidence" value="ECO:0007669"/>
    <property type="project" value="EnsemblFungi"/>
</dbReference>
<dbReference type="InterPro" id="IPR035892">
    <property type="entry name" value="C2_domain_sf"/>
</dbReference>
<dbReference type="GO" id="GO:0003678">
    <property type="term" value="F:DNA helicase activity"/>
    <property type="evidence" value="ECO:0007669"/>
    <property type="project" value="TreeGrafter"/>
</dbReference>
<accession>W6MSK2</accession>
<dbReference type="SUPFAM" id="SSF46785">
    <property type="entry name" value="Winged helix' DNA-binding domain"/>
    <property type="match status" value="1"/>
</dbReference>
<reference evidence="9" key="2">
    <citation type="submission" date="2014-02" db="EMBL/GenBank/DDBJ databases">
        <title>Complete DNA sequence of /Kuraishia capsulata/ illustrates novel genomic features among budding yeasts (/Saccharomycotina/).</title>
        <authorList>
            <person name="Morales L."/>
            <person name="Noel B."/>
            <person name="Porcel B."/>
            <person name="Marcet-Houben M."/>
            <person name="Hullo M-F."/>
            <person name="Sacerdot C."/>
            <person name="Tekaia F."/>
            <person name="Leh-Louis V."/>
            <person name="Despons L."/>
            <person name="Khanna V."/>
            <person name="Aury J-M."/>
            <person name="Barbe V."/>
            <person name="Couloux A."/>
            <person name="Labadie K."/>
            <person name="Pelletier E."/>
            <person name="Souciet J-L."/>
            <person name="Boekhout T."/>
            <person name="Gabaldon T."/>
            <person name="Wincker P."/>
            <person name="Dujon B."/>
        </authorList>
    </citation>
    <scope>NUCLEOTIDE SEQUENCE</scope>
    <source>
        <strain evidence="9">CBS 1993</strain>
    </source>
</reference>
<reference evidence="9" key="1">
    <citation type="submission" date="2013-12" db="EMBL/GenBank/DDBJ databases">
        <authorList>
            <person name="Genoscope - CEA"/>
        </authorList>
    </citation>
    <scope>NUCLEOTIDE SEQUENCE</scope>
    <source>
        <strain evidence="9">CBS 1993</strain>
    </source>
</reference>
<dbReference type="InterPro" id="IPR048863">
    <property type="entry name" value="BRR2_plug"/>
</dbReference>
<feature type="region of interest" description="Disordered" evidence="6">
    <location>
        <begin position="178"/>
        <end position="227"/>
    </location>
</feature>
<dbReference type="Gene3D" id="1.10.150.20">
    <property type="entry name" value="5' to 3' exonuclease, C-terminal subdomain"/>
    <property type="match status" value="2"/>
</dbReference>
<dbReference type="FunFam" id="1.10.10.10:FF:000024">
    <property type="entry name" value="U5 small nuclear ribonucleoprotein helicase"/>
    <property type="match status" value="1"/>
</dbReference>
<dbReference type="GO" id="GO:0003724">
    <property type="term" value="F:RNA helicase activity"/>
    <property type="evidence" value="ECO:0007669"/>
    <property type="project" value="EnsemblFungi"/>
</dbReference>
<dbReference type="InterPro" id="IPR004179">
    <property type="entry name" value="Sec63-dom"/>
</dbReference>
<keyword evidence="4" id="KW-0347">Helicase</keyword>
<dbReference type="InterPro" id="IPR011545">
    <property type="entry name" value="DEAD/DEAH_box_helicase_dom"/>
</dbReference>
<dbReference type="PANTHER" id="PTHR47961:SF4">
    <property type="entry name" value="ACTIVATING SIGNAL COINTEGRATOR 1 COMPLEX SUBUNIT 3"/>
    <property type="match status" value="1"/>
</dbReference>
<dbReference type="Proteomes" id="UP000019384">
    <property type="component" value="Unassembled WGS sequence"/>
</dbReference>
<keyword evidence="1" id="KW-0677">Repeat</keyword>
<dbReference type="SMART" id="SM00490">
    <property type="entry name" value="HELICc"/>
    <property type="match status" value="1"/>
</dbReference>
<proteinExistence type="predicted"/>
<dbReference type="Pfam" id="PF02889">
    <property type="entry name" value="Sec63"/>
    <property type="match status" value="2"/>
</dbReference>
<dbReference type="PROSITE" id="PS51194">
    <property type="entry name" value="HELICASE_CTER"/>
    <property type="match status" value="1"/>
</dbReference>
<feature type="domain" description="Helicase ATP-binding" evidence="7">
    <location>
        <begin position="454"/>
        <end position="638"/>
    </location>
</feature>
<evidence type="ECO:0000256" key="5">
    <source>
        <dbReference type="ARBA" id="ARBA00022840"/>
    </source>
</evidence>
<dbReference type="InterPro" id="IPR014756">
    <property type="entry name" value="Ig_E-set"/>
</dbReference>
<dbReference type="InterPro" id="IPR001650">
    <property type="entry name" value="Helicase_C-like"/>
</dbReference>
<feature type="compositionally biased region" description="Acidic residues" evidence="6">
    <location>
        <begin position="192"/>
        <end position="217"/>
    </location>
</feature>
<feature type="domain" description="Helicase C-terminal" evidence="8">
    <location>
        <begin position="672"/>
        <end position="870"/>
    </location>
</feature>
<dbReference type="Gene3D" id="3.40.50.300">
    <property type="entry name" value="P-loop containing nucleotide triphosphate hydrolases"/>
    <property type="match status" value="4"/>
</dbReference>
<dbReference type="InterPro" id="IPR036390">
    <property type="entry name" value="WH_DNA-bd_sf"/>
</dbReference>
<dbReference type="InterPro" id="IPR057842">
    <property type="entry name" value="WH_MER3"/>
</dbReference>
<evidence type="ECO:0000256" key="6">
    <source>
        <dbReference type="SAM" id="MobiDB-lite"/>
    </source>
</evidence>
<dbReference type="InterPro" id="IPR041094">
    <property type="entry name" value="Brr2_helicase_PWI"/>
</dbReference>
<feature type="domain" description="Helicase ATP-binding" evidence="7">
    <location>
        <begin position="1300"/>
        <end position="1476"/>
    </location>
</feature>
<dbReference type="PANTHER" id="PTHR47961">
    <property type="entry name" value="DNA POLYMERASE THETA, PUTATIVE (AFU_ORTHOLOGUE AFUA_1G05260)-RELATED"/>
    <property type="match status" value="1"/>
</dbReference>
<evidence type="ECO:0000313" key="9">
    <source>
        <dbReference type="EMBL" id="CDK29694.1"/>
    </source>
</evidence>
<dbReference type="CDD" id="cd18795">
    <property type="entry name" value="SF2_C_Ski2"/>
    <property type="match status" value="1"/>
</dbReference>
<dbReference type="HOGENOM" id="CLU_000335_1_0_1"/>
<dbReference type="FunFam" id="3.40.50.300:FF:000102">
    <property type="entry name" value="RNA helicase, activating signal cointegrator 1"/>
    <property type="match status" value="1"/>
</dbReference>
<dbReference type="Gene3D" id="1.10.10.10">
    <property type="entry name" value="Winged helix-like DNA-binding domain superfamily/Winged helix DNA-binding domain"/>
    <property type="match status" value="2"/>
</dbReference>
<dbReference type="FunFam" id="1.10.150.20:FF:000013">
    <property type="entry name" value="U5 small nuclear ribonucleoprotein kDa helicase"/>
    <property type="match status" value="1"/>
</dbReference>
<dbReference type="Pfam" id="PF00270">
    <property type="entry name" value="DEAD"/>
    <property type="match status" value="2"/>
</dbReference>
<dbReference type="PROSITE" id="PS51192">
    <property type="entry name" value="HELICASE_ATP_BIND_1"/>
    <property type="match status" value="2"/>
</dbReference>
<dbReference type="InterPro" id="IPR014001">
    <property type="entry name" value="Helicase_ATP-bd"/>
</dbReference>
<dbReference type="Pfam" id="PF23445">
    <property type="entry name" value="WHD_SNRNP200"/>
    <property type="match status" value="2"/>
</dbReference>
<dbReference type="GO" id="GO:0000712">
    <property type="term" value="P:resolution of meiotic recombination intermediates"/>
    <property type="evidence" value="ECO:0007669"/>
    <property type="project" value="TreeGrafter"/>
</dbReference>
<dbReference type="SMART" id="SM00973">
    <property type="entry name" value="Sec63"/>
    <property type="match status" value="2"/>
</dbReference>
<evidence type="ECO:0000256" key="2">
    <source>
        <dbReference type="ARBA" id="ARBA00022741"/>
    </source>
</evidence>
<protein>
    <recommendedName>
        <fullName evidence="11">RNA helicase</fullName>
    </recommendedName>
</protein>
<dbReference type="FunFam" id="1.10.10.10:FF:000012">
    <property type="entry name" value="U5 small nuclear ribonucleoprotein helicase"/>
    <property type="match status" value="1"/>
</dbReference>
<dbReference type="STRING" id="1382522.W6MSK2"/>
<keyword evidence="3" id="KW-0378">Hydrolase</keyword>
<dbReference type="PIRSF" id="PIRSF039073">
    <property type="entry name" value="BRR2"/>
    <property type="match status" value="1"/>
</dbReference>
<dbReference type="Pfam" id="PF18149">
    <property type="entry name" value="Helicase_PWI"/>
    <property type="match status" value="1"/>
</dbReference>
<dbReference type="GO" id="GO:0003676">
    <property type="term" value="F:nucleic acid binding"/>
    <property type="evidence" value="ECO:0007669"/>
    <property type="project" value="InterPro"/>
</dbReference>
<dbReference type="SUPFAM" id="SSF158702">
    <property type="entry name" value="Sec63 N-terminal domain-like"/>
    <property type="match status" value="2"/>
</dbReference>
<dbReference type="SUPFAM" id="SSF52540">
    <property type="entry name" value="P-loop containing nucleoside triphosphate hydrolases"/>
    <property type="match status" value="3"/>
</dbReference>
<dbReference type="RefSeq" id="XP_022461677.1">
    <property type="nucleotide sequence ID" value="XM_022601374.1"/>
</dbReference>
<dbReference type="SMART" id="SM00487">
    <property type="entry name" value="DEXDc"/>
    <property type="match status" value="2"/>
</dbReference>
<dbReference type="Pfam" id="PF21188">
    <property type="entry name" value="BRR2_plug"/>
    <property type="match status" value="1"/>
</dbReference>
<gene>
    <name evidence="9" type="ORF">KUCA_T00005687001</name>
</gene>
<keyword evidence="2" id="KW-0547">Nucleotide-binding</keyword>
<dbReference type="GO" id="GO:0016787">
    <property type="term" value="F:hydrolase activity"/>
    <property type="evidence" value="ECO:0007669"/>
    <property type="project" value="UniProtKB-KW"/>
</dbReference>
<evidence type="ECO:0000256" key="4">
    <source>
        <dbReference type="ARBA" id="ARBA00022806"/>
    </source>
</evidence>
<dbReference type="FunFam" id="3.40.50.300:FF:000062">
    <property type="entry name" value="U5 small nuclear ribonucleoprotein helicase"/>
    <property type="match status" value="1"/>
</dbReference>
<evidence type="ECO:0000259" key="8">
    <source>
        <dbReference type="PROSITE" id="PS51194"/>
    </source>
</evidence>
<name>W6MSK2_9ASCO</name>
<dbReference type="Pfam" id="PF00271">
    <property type="entry name" value="Helicase_C"/>
    <property type="match status" value="1"/>
</dbReference>
<dbReference type="FunFam" id="2.60.40.150:FF:000133">
    <property type="entry name" value="Pre-mRNA splicing helicase, putative"/>
    <property type="match status" value="1"/>
</dbReference>
<dbReference type="Gene3D" id="2.60.40.150">
    <property type="entry name" value="C2 domain"/>
    <property type="match status" value="2"/>
</dbReference>
<dbReference type="OrthoDB" id="5575at2759"/>
<dbReference type="GO" id="GO:0046540">
    <property type="term" value="C:U4/U6 x U5 tri-snRNP complex"/>
    <property type="evidence" value="ECO:0007669"/>
    <property type="project" value="EnsemblFungi"/>
</dbReference>
<dbReference type="GO" id="GO:0042802">
    <property type="term" value="F:identical protein binding"/>
    <property type="evidence" value="ECO:0007669"/>
    <property type="project" value="EnsemblFungi"/>
</dbReference>
<dbReference type="InterPro" id="IPR036388">
    <property type="entry name" value="WH-like_DNA-bd_sf"/>
</dbReference>
<dbReference type="InterPro" id="IPR050474">
    <property type="entry name" value="Hel308_SKI2-like"/>
</dbReference>
<dbReference type="InterPro" id="IPR027417">
    <property type="entry name" value="P-loop_NTPase"/>
</dbReference>
<dbReference type="GO" id="GO:0000974">
    <property type="term" value="C:Prp19 complex"/>
    <property type="evidence" value="ECO:0007669"/>
    <property type="project" value="EnsemblFungi"/>
</dbReference>